<dbReference type="SUPFAM" id="SSF51735">
    <property type="entry name" value="NAD(P)-binding Rossmann-fold domains"/>
    <property type="match status" value="1"/>
</dbReference>
<dbReference type="Gene3D" id="3.90.180.10">
    <property type="entry name" value="Medium-chain alcohol dehydrogenases, catalytic domain"/>
    <property type="match status" value="1"/>
</dbReference>
<dbReference type="EC" id="1.1.1.1" evidence="3"/>
<keyword evidence="7" id="KW-0520">NAD</keyword>
<dbReference type="PANTHER" id="PTHR42940">
    <property type="entry name" value="ALCOHOL DEHYDROGENASE 1-RELATED"/>
    <property type="match status" value="1"/>
</dbReference>
<keyword evidence="5" id="KW-0862">Zinc</keyword>
<dbReference type="CDD" id="cd08297">
    <property type="entry name" value="CAD3"/>
    <property type="match status" value="1"/>
</dbReference>
<dbReference type="OrthoDB" id="1879366at2759"/>
<evidence type="ECO:0000256" key="1">
    <source>
        <dbReference type="ARBA" id="ARBA00001947"/>
    </source>
</evidence>
<dbReference type="Pfam" id="PF00107">
    <property type="entry name" value="ADH_zinc_N"/>
    <property type="match status" value="1"/>
</dbReference>
<evidence type="ECO:0000256" key="4">
    <source>
        <dbReference type="ARBA" id="ARBA00022723"/>
    </source>
</evidence>
<dbReference type="Proteomes" id="UP000310158">
    <property type="component" value="Unassembled WGS sequence"/>
</dbReference>
<dbReference type="GO" id="GO:0046872">
    <property type="term" value="F:metal ion binding"/>
    <property type="evidence" value="ECO:0007669"/>
    <property type="project" value="UniProtKB-KW"/>
</dbReference>
<feature type="domain" description="Enoyl reductase (ER)" evidence="8">
    <location>
        <begin position="17"/>
        <end position="376"/>
    </location>
</feature>
<dbReference type="SMART" id="SM00829">
    <property type="entry name" value="PKS_ER"/>
    <property type="match status" value="1"/>
</dbReference>
<evidence type="ECO:0000313" key="9">
    <source>
        <dbReference type="EMBL" id="THH17552.1"/>
    </source>
</evidence>
<dbReference type="AlphaFoldDB" id="A0A4S4LYA3"/>
<gene>
    <name evidence="9" type="ORF">EW146_g3276</name>
</gene>
<dbReference type="Pfam" id="PF08240">
    <property type="entry name" value="ADH_N"/>
    <property type="match status" value="1"/>
</dbReference>
<proteinExistence type="inferred from homology"/>
<evidence type="ECO:0000256" key="2">
    <source>
        <dbReference type="ARBA" id="ARBA00008072"/>
    </source>
</evidence>
<evidence type="ECO:0000256" key="7">
    <source>
        <dbReference type="ARBA" id="ARBA00023027"/>
    </source>
</evidence>
<protein>
    <recommendedName>
        <fullName evidence="3">alcohol dehydrogenase</fullName>
        <ecNumber evidence="3">1.1.1.1</ecNumber>
    </recommendedName>
</protein>
<comment type="similarity">
    <text evidence="2">Belongs to the zinc-containing alcohol dehydrogenase family.</text>
</comment>
<dbReference type="InterPro" id="IPR011032">
    <property type="entry name" value="GroES-like_sf"/>
</dbReference>
<keyword evidence="6" id="KW-0560">Oxidoreductase</keyword>
<sequence>MSNQSIPKVQKAVVVVSPNEPIQVRNDYPVRQPQDLEPGECLVKMHCTGVCHTDLHARKGDWPLATKLPLVGGHEGVGEIIAIGEHTANSPVKVGDRVGIKWLADSCLQCEICRKGLEQSCQKGKLSGYTIDGTFSQYVVRTRFPPFRDYPSIFSPHFFLKVSYTAHVTPIPEGLDSAEAASILCAGVTTYRALKYSQTHIGDWVVIPGAGGGLGHLAVQYAVAMGLRVVAIDTGKDKKDLCLKLGAERWIDFLESKDIVKDIKAATDGLGPHAAIITAANGSAYEQAVNYLREGGTLMAVGLPAKAQLSASVFWTVVKSISILGSYVGNRQDAREAIAIAAAGKVKCHYVLKPLDQLKDVYEGMEAGNVVGRVVLSMD</sequence>
<keyword evidence="10" id="KW-1185">Reference proteome</keyword>
<dbReference type="PANTHER" id="PTHR42940:SF3">
    <property type="entry name" value="ALCOHOL DEHYDROGENASE 1-RELATED"/>
    <property type="match status" value="1"/>
</dbReference>
<dbReference type="EMBL" id="SGPL01000106">
    <property type="protein sequence ID" value="THH17552.1"/>
    <property type="molecule type" value="Genomic_DNA"/>
</dbReference>
<keyword evidence="4" id="KW-0479">Metal-binding</keyword>
<evidence type="ECO:0000256" key="5">
    <source>
        <dbReference type="ARBA" id="ARBA00022833"/>
    </source>
</evidence>
<reference evidence="9 10" key="1">
    <citation type="submission" date="2019-02" db="EMBL/GenBank/DDBJ databases">
        <title>Genome sequencing of the rare red list fungi Bondarzewia mesenterica.</title>
        <authorList>
            <person name="Buettner E."/>
            <person name="Kellner H."/>
        </authorList>
    </citation>
    <scope>NUCLEOTIDE SEQUENCE [LARGE SCALE GENOMIC DNA]</scope>
    <source>
        <strain evidence="9 10">DSM 108281</strain>
    </source>
</reference>
<dbReference type="InterPro" id="IPR013154">
    <property type="entry name" value="ADH-like_N"/>
</dbReference>
<dbReference type="InterPro" id="IPR020843">
    <property type="entry name" value="ER"/>
</dbReference>
<evidence type="ECO:0000256" key="6">
    <source>
        <dbReference type="ARBA" id="ARBA00023002"/>
    </source>
</evidence>
<comment type="caution">
    <text evidence="9">The sequence shown here is derived from an EMBL/GenBank/DDBJ whole genome shotgun (WGS) entry which is preliminary data.</text>
</comment>
<dbReference type="InterPro" id="IPR036291">
    <property type="entry name" value="NAD(P)-bd_dom_sf"/>
</dbReference>
<dbReference type="GO" id="GO:0004022">
    <property type="term" value="F:alcohol dehydrogenase (NAD+) activity"/>
    <property type="evidence" value="ECO:0007669"/>
    <property type="project" value="UniProtKB-EC"/>
</dbReference>
<name>A0A4S4LYA3_9AGAM</name>
<evidence type="ECO:0000313" key="10">
    <source>
        <dbReference type="Proteomes" id="UP000310158"/>
    </source>
</evidence>
<accession>A0A4S4LYA3</accession>
<organism evidence="9 10">
    <name type="scientific">Bondarzewia mesenterica</name>
    <dbReference type="NCBI Taxonomy" id="1095465"/>
    <lineage>
        <taxon>Eukaryota</taxon>
        <taxon>Fungi</taxon>
        <taxon>Dikarya</taxon>
        <taxon>Basidiomycota</taxon>
        <taxon>Agaricomycotina</taxon>
        <taxon>Agaricomycetes</taxon>
        <taxon>Russulales</taxon>
        <taxon>Bondarzewiaceae</taxon>
        <taxon>Bondarzewia</taxon>
    </lineage>
</organism>
<dbReference type="FunFam" id="3.40.50.720:FF:000039">
    <property type="entry name" value="Alcohol dehydrogenase AdhP"/>
    <property type="match status" value="1"/>
</dbReference>
<dbReference type="InterPro" id="IPR013149">
    <property type="entry name" value="ADH-like_C"/>
</dbReference>
<evidence type="ECO:0000256" key="3">
    <source>
        <dbReference type="ARBA" id="ARBA00013190"/>
    </source>
</evidence>
<evidence type="ECO:0000259" key="8">
    <source>
        <dbReference type="SMART" id="SM00829"/>
    </source>
</evidence>
<dbReference type="SUPFAM" id="SSF50129">
    <property type="entry name" value="GroES-like"/>
    <property type="match status" value="1"/>
</dbReference>
<dbReference type="GO" id="GO:0005737">
    <property type="term" value="C:cytoplasm"/>
    <property type="evidence" value="ECO:0007669"/>
    <property type="project" value="TreeGrafter"/>
</dbReference>
<dbReference type="Gene3D" id="3.40.50.720">
    <property type="entry name" value="NAD(P)-binding Rossmann-like Domain"/>
    <property type="match status" value="1"/>
</dbReference>
<comment type="cofactor">
    <cofactor evidence="1">
        <name>Zn(2+)</name>
        <dbReference type="ChEBI" id="CHEBI:29105"/>
    </cofactor>
</comment>